<dbReference type="SUPFAM" id="SSF47336">
    <property type="entry name" value="ACP-like"/>
    <property type="match status" value="1"/>
</dbReference>
<dbReference type="EMBL" id="MN935478">
    <property type="protein sequence ID" value="QOU10653.1"/>
    <property type="molecule type" value="Genomic_DNA"/>
</dbReference>
<evidence type="ECO:0000313" key="2">
    <source>
        <dbReference type="EMBL" id="QOU10653.1"/>
    </source>
</evidence>
<dbReference type="AlphaFoldDB" id="A0A7S6PV40"/>
<organism evidence="2">
    <name type="scientific">Poteriospumella lacustris</name>
    <dbReference type="NCBI Taxonomy" id="1117027"/>
    <lineage>
        <taxon>Eukaryota</taxon>
        <taxon>Sar</taxon>
        <taxon>Stramenopiles</taxon>
        <taxon>Ochrophyta</taxon>
        <taxon>Chrysophyceae</taxon>
        <taxon>Chromulinales</taxon>
        <taxon>Dinobryaceae</taxon>
        <taxon>Poteriospumella</taxon>
    </lineage>
</organism>
<sequence length="135" mass="15342">MTNLAKEWKSKWALESINKEELKNLVFQVINKQLDSADIESINMSSSLLDEYDADSVDIVAMLLNFEEFFKSSIKATNTVIPTDKLSKIVLVEDLFDVIYQVLVEVESKLKLQNLPVSTLKIENLASNEKIGKLF</sequence>
<gene>
    <name evidence="2" type="primary">acpP</name>
    <name evidence="2" type="ORF">PoterioPt_p018</name>
</gene>
<proteinExistence type="predicted"/>
<dbReference type="Gene3D" id="1.10.1200.10">
    <property type="entry name" value="ACP-like"/>
    <property type="match status" value="1"/>
</dbReference>
<evidence type="ECO:0000259" key="1">
    <source>
        <dbReference type="PROSITE" id="PS50075"/>
    </source>
</evidence>
<dbReference type="InterPro" id="IPR009081">
    <property type="entry name" value="PP-bd_ACP"/>
</dbReference>
<dbReference type="PROSITE" id="PS50075">
    <property type="entry name" value="CARRIER"/>
    <property type="match status" value="1"/>
</dbReference>
<geneLocation type="plastid" evidence="2"/>
<keyword evidence="2" id="KW-0934">Plastid</keyword>
<reference evidence="2" key="1">
    <citation type="journal article" date="2020" name="Front. Plant Sci.">
        <title>Comparative Plastid Genomics of Non-Photosynthetic Chrysophytes: Genome Reduction and Compaction.</title>
        <authorList>
            <person name="Kim J.I."/>
            <person name="Jeong M."/>
            <person name="Archibald J.M."/>
            <person name="Shin W."/>
        </authorList>
    </citation>
    <scope>NUCLEOTIDE SEQUENCE</scope>
    <source>
        <strain evidence="2">Yongseonkyo072317C3</strain>
    </source>
</reference>
<feature type="domain" description="Carrier" evidence="1">
    <location>
        <begin position="20"/>
        <end position="103"/>
    </location>
</feature>
<accession>A0A7S6PV40</accession>
<dbReference type="InterPro" id="IPR036736">
    <property type="entry name" value="ACP-like_sf"/>
</dbReference>
<name>A0A7S6PV40_9STRA</name>
<protein>
    <submittedName>
        <fullName evidence="2">Acyl carrier protein</fullName>
    </submittedName>
</protein>